<dbReference type="GO" id="GO:0005576">
    <property type="term" value="C:extracellular region"/>
    <property type="evidence" value="ECO:0007669"/>
    <property type="project" value="InterPro"/>
</dbReference>
<evidence type="ECO:0000313" key="2">
    <source>
        <dbReference type="Proteomes" id="UP000095284"/>
    </source>
</evidence>
<organism evidence="2 3">
    <name type="scientific">Bursaphelenchus xylophilus</name>
    <name type="common">Pinewood nematode worm</name>
    <name type="synonym">Aphelenchoides xylophilus</name>
    <dbReference type="NCBI Taxonomy" id="6326"/>
    <lineage>
        <taxon>Eukaryota</taxon>
        <taxon>Metazoa</taxon>
        <taxon>Ecdysozoa</taxon>
        <taxon>Nematoda</taxon>
        <taxon>Chromadorea</taxon>
        <taxon>Rhabditida</taxon>
        <taxon>Tylenchina</taxon>
        <taxon>Tylenchomorpha</taxon>
        <taxon>Aphelenchoidea</taxon>
        <taxon>Aphelenchoididae</taxon>
        <taxon>Bursaphelenchus</taxon>
    </lineage>
</organism>
<dbReference type="WBParaSite" id="BXY_0395500.1">
    <property type="protein sequence ID" value="BXY_0395500.1"/>
    <property type="gene ID" value="BXY_0395500"/>
</dbReference>
<feature type="domain" description="WAP" evidence="1">
    <location>
        <begin position="29"/>
        <end position="82"/>
    </location>
</feature>
<evidence type="ECO:0000259" key="1">
    <source>
        <dbReference type="PROSITE" id="PS51390"/>
    </source>
</evidence>
<accession>A0A1I7RTA1</accession>
<dbReference type="Proteomes" id="UP000095284">
    <property type="component" value="Unplaced"/>
</dbReference>
<evidence type="ECO:0000313" key="3">
    <source>
        <dbReference type="WBParaSite" id="BXY_0395500.1"/>
    </source>
</evidence>
<dbReference type="AlphaFoldDB" id="A0A1I7RTA1"/>
<dbReference type="PANTHER" id="PTHR36938">
    <property type="entry name" value="PROTEIN CBG26935"/>
    <property type="match status" value="1"/>
</dbReference>
<dbReference type="InterPro" id="IPR036645">
    <property type="entry name" value="Elafin-like_sf"/>
</dbReference>
<protein>
    <submittedName>
        <fullName evidence="3">WAP domain-containing protein</fullName>
    </submittedName>
</protein>
<dbReference type="InterPro" id="IPR008197">
    <property type="entry name" value="WAP_dom"/>
</dbReference>
<reference evidence="3" key="1">
    <citation type="submission" date="2016-11" db="UniProtKB">
        <authorList>
            <consortium name="WormBaseParasite"/>
        </authorList>
    </citation>
    <scope>IDENTIFICATION</scope>
</reference>
<dbReference type="Gene3D" id="4.10.75.10">
    <property type="entry name" value="Elafin-like"/>
    <property type="match status" value="1"/>
</dbReference>
<dbReference type="PANTHER" id="PTHR36938:SF1">
    <property type="entry name" value="WAP DOMAIN-CONTAINING PROTEIN"/>
    <property type="match status" value="1"/>
</dbReference>
<sequence length="86" mass="9567">MLSRRQKSFDISASPAKRELCVDVVGSPCCVQPRGVCPTTQQLDIKCVKHRSTNWCNSNRDCAKDSLCCDTGCGYNMCVSNEFRLT</sequence>
<dbReference type="Pfam" id="PF00095">
    <property type="entry name" value="WAP"/>
    <property type="match status" value="1"/>
</dbReference>
<name>A0A1I7RTA1_BURXY</name>
<dbReference type="PROSITE" id="PS51390">
    <property type="entry name" value="WAP"/>
    <property type="match status" value="1"/>
</dbReference>
<dbReference type="GO" id="GO:0030414">
    <property type="term" value="F:peptidase inhibitor activity"/>
    <property type="evidence" value="ECO:0007669"/>
    <property type="project" value="InterPro"/>
</dbReference>
<proteinExistence type="predicted"/>